<name>A0ABW1T6M8_9ACTN</name>
<dbReference type="PANTHER" id="PTHR34700:SF4">
    <property type="entry name" value="PHAGE-LIKE ELEMENT PBSX PROTEIN XKDP"/>
    <property type="match status" value="1"/>
</dbReference>
<proteinExistence type="predicted"/>
<dbReference type="InterPro" id="IPR052196">
    <property type="entry name" value="Bact_Kbp"/>
</dbReference>
<dbReference type="InterPro" id="IPR011990">
    <property type="entry name" value="TPR-like_helical_dom_sf"/>
</dbReference>
<reference evidence="5" key="1">
    <citation type="journal article" date="2019" name="Int. J. Syst. Evol. Microbiol.">
        <title>The Global Catalogue of Microorganisms (GCM) 10K type strain sequencing project: providing services to taxonomists for standard genome sequencing and annotation.</title>
        <authorList>
            <consortium name="The Broad Institute Genomics Platform"/>
            <consortium name="The Broad Institute Genome Sequencing Center for Infectious Disease"/>
            <person name="Wu L."/>
            <person name="Ma J."/>
        </authorList>
    </citation>
    <scope>NUCLEOTIDE SEQUENCE [LARGE SCALE GENOMIC DNA]</scope>
    <source>
        <strain evidence="5">CGMCC 4.7317</strain>
    </source>
</reference>
<dbReference type="SMART" id="SM01043">
    <property type="entry name" value="BTAD"/>
    <property type="match status" value="1"/>
</dbReference>
<feature type="region of interest" description="Disordered" evidence="1">
    <location>
        <begin position="465"/>
        <end position="485"/>
    </location>
</feature>
<dbReference type="SMART" id="SM00257">
    <property type="entry name" value="LysM"/>
    <property type="match status" value="2"/>
</dbReference>
<dbReference type="EMBL" id="JBHSTI010000058">
    <property type="protein sequence ID" value="MFC6239678.1"/>
    <property type="molecule type" value="Genomic_DNA"/>
</dbReference>
<feature type="domain" description="LysM" evidence="3">
    <location>
        <begin position="295"/>
        <end position="351"/>
    </location>
</feature>
<feature type="compositionally biased region" description="Polar residues" evidence="1">
    <location>
        <begin position="145"/>
        <end position="154"/>
    </location>
</feature>
<gene>
    <name evidence="4" type="ORF">ACFQGU_17535</name>
</gene>
<feature type="transmembrane region" description="Helical" evidence="2">
    <location>
        <begin position="61"/>
        <end position="88"/>
    </location>
</feature>
<evidence type="ECO:0000256" key="1">
    <source>
        <dbReference type="SAM" id="MobiDB-lite"/>
    </source>
</evidence>
<dbReference type="InterPro" id="IPR018392">
    <property type="entry name" value="LysM"/>
</dbReference>
<feature type="compositionally biased region" description="Low complexity" evidence="1">
    <location>
        <begin position="156"/>
        <end position="175"/>
    </location>
</feature>
<dbReference type="Gene3D" id="1.10.10.10">
    <property type="entry name" value="Winged helix-like DNA-binding domain superfamily/Winged helix DNA-binding domain"/>
    <property type="match status" value="1"/>
</dbReference>
<protein>
    <submittedName>
        <fullName evidence="4">LysM peptidoglycan-binding domain-containing protein</fullName>
    </submittedName>
</protein>
<dbReference type="Gene3D" id="3.10.350.10">
    <property type="entry name" value="LysM domain"/>
    <property type="match status" value="2"/>
</dbReference>
<keyword evidence="5" id="KW-1185">Reference proteome</keyword>
<evidence type="ECO:0000313" key="4">
    <source>
        <dbReference type="EMBL" id="MFC6239678.1"/>
    </source>
</evidence>
<accession>A0ABW1T6M8</accession>
<dbReference type="InterPro" id="IPR036779">
    <property type="entry name" value="LysM_dom_sf"/>
</dbReference>
<dbReference type="RefSeq" id="WP_386768992.1">
    <property type="nucleotide sequence ID" value="NZ_JBHSTI010000058.1"/>
</dbReference>
<feature type="compositionally biased region" description="Low complexity" evidence="1">
    <location>
        <begin position="182"/>
        <end position="193"/>
    </location>
</feature>
<dbReference type="PANTHER" id="PTHR34700">
    <property type="entry name" value="POTASSIUM BINDING PROTEIN KBP"/>
    <property type="match status" value="1"/>
</dbReference>
<evidence type="ECO:0000313" key="5">
    <source>
        <dbReference type="Proteomes" id="UP001596138"/>
    </source>
</evidence>
<keyword evidence="2" id="KW-0812">Transmembrane</keyword>
<dbReference type="CDD" id="cd00118">
    <property type="entry name" value="LysM"/>
    <property type="match status" value="2"/>
</dbReference>
<organism evidence="4 5">
    <name type="scientific">Longivirga aurantiaca</name>
    <dbReference type="NCBI Taxonomy" id="1837743"/>
    <lineage>
        <taxon>Bacteria</taxon>
        <taxon>Bacillati</taxon>
        <taxon>Actinomycetota</taxon>
        <taxon>Actinomycetes</taxon>
        <taxon>Sporichthyales</taxon>
        <taxon>Sporichthyaceae</taxon>
        <taxon>Longivirga</taxon>
    </lineage>
</organism>
<evidence type="ECO:0000256" key="2">
    <source>
        <dbReference type="SAM" id="Phobius"/>
    </source>
</evidence>
<evidence type="ECO:0000259" key="3">
    <source>
        <dbReference type="PROSITE" id="PS51782"/>
    </source>
</evidence>
<dbReference type="Gene3D" id="1.25.40.10">
    <property type="entry name" value="Tetratricopeptide repeat domain"/>
    <property type="match status" value="1"/>
</dbReference>
<feature type="compositionally biased region" description="Low complexity" evidence="1">
    <location>
        <begin position="392"/>
        <end position="433"/>
    </location>
</feature>
<keyword evidence="2" id="KW-0472">Membrane</keyword>
<feature type="region of interest" description="Disordered" evidence="1">
    <location>
        <begin position="354"/>
        <end position="433"/>
    </location>
</feature>
<feature type="transmembrane region" description="Helical" evidence="2">
    <location>
        <begin position="108"/>
        <end position="125"/>
    </location>
</feature>
<keyword evidence="2" id="KW-1133">Transmembrane helix</keyword>
<comment type="caution">
    <text evidence="4">The sequence shown here is derived from an EMBL/GenBank/DDBJ whole genome shotgun (WGS) entry which is preliminary data.</text>
</comment>
<dbReference type="Proteomes" id="UP001596138">
    <property type="component" value="Unassembled WGS sequence"/>
</dbReference>
<feature type="transmembrane region" description="Helical" evidence="2">
    <location>
        <begin position="16"/>
        <end position="41"/>
    </location>
</feature>
<feature type="domain" description="LysM" evidence="3">
    <location>
        <begin position="209"/>
        <end position="265"/>
    </location>
</feature>
<dbReference type="InterPro" id="IPR036388">
    <property type="entry name" value="WH-like_DNA-bd_sf"/>
</dbReference>
<dbReference type="PROSITE" id="PS51782">
    <property type="entry name" value="LYSM"/>
    <property type="match status" value="2"/>
</dbReference>
<sequence>MTHAGRRRRGAEIVRAVAALLVLAALIVGIPALLLVVAPALDWPTLSWQAITSALTRPDDGHLLLTALTLLAWAAWAVFAVSVVVETVAMLRGLPTPRLPLAGAPQKLAASLVASAAMLLAAPSGTAPGHIPPVPAVAADPAPTGSASSAQLPTSAPATGRPAAQPTAAPTSPQPRADHGAARASASSTSVHAHANDQVHQAGRAARDLTITVVRGDTLWDLAATHLGDGARFREIARLNYGRPQHDGRTLTDTHWIHPGWVLLLPEQHAAAPDTAHAPKPTPQPATQNGGSEHRTYVVQRGDTLWDIAAHQLGDPLRYREIHQLNRDRTQPDGQHLDDPRLIQPGWILLLPARHDADPAPGTAPTAPPRTPEAPPVDEPDGRAPVIPAPTTPRAVTAPPHRTPAVEPERTAAATPAPTEPSAQQTATPAAEAEAGDAISRSWSQIVLGLTALTATGFLAELARRRRRQQQQRRPGQRLPLPTGDPAAAERILRSARTPVTLDTVASALQQMADGCRTTGRPMPRLLAVLVGQHQLDIIVDVSMGNGAAGDEPPPAAPFTNAPAGEAPVGDNVVLWRLDPTALESAPGEDSAPSMSGIVAYPALVTLGTVEDRMFLLNLEAAGTFELVGDDHATAAVLRTLGVELATSPLSAASTLILTDHLRDLADVADPDRVAAVDDTAAARRADVRLATVRQALDAEDLPDLHDARSTGRALDHWAPEVHLGHDNAICPAPWSGVAVVTTASASRESATGWMMRVHADADAVLEPLGVHIVASRLSDTDYESLLALLDAANQQPEYVTEVAPGWERPATGSTAHIGELDESEEADDVESLIEQLISTAPLALRSRRAAVIAALPDIPGTADERDLEPDPDTPRIMLLGRVDVAGASTPATARRGRSLELLAYLALHPGASASELDDALWPGQRVTYDMRNSLISRTRTWLGTDHDGRPYLEHSNNSGRGYRLHPAVRTDWHDLLRLARHGLIKDDGDQLNAALRLVRGRPFLGVDPAGYAWAEADAQTMISTIVDIAHDTATHLMDNGRPTAARSALATGLTVEPASEALAYQAMLLAARTGDRCELERLAHRLREQVRAIDPDATLDATLSALLTTSK</sequence>
<feature type="compositionally biased region" description="Pro residues" evidence="1">
    <location>
        <begin position="366"/>
        <end position="377"/>
    </location>
</feature>
<feature type="region of interest" description="Disordered" evidence="1">
    <location>
        <begin position="132"/>
        <end position="202"/>
    </location>
</feature>
<dbReference type="InterPro" id="IPR005158">
    <property type="entry name" value="BTAD"/>
</dbReference>
<dbReference type="Pfam" id="PF01476">
    <property type="entry name" value="LysM"/>
    <property type="match status" value="2"/>
</dbReference>
<feature type="region of interest" description="Disordered" evidence="1">
    <location>
        <begin position="272"/>
        <end position="293"/>
    </location>
</feature>